<dbReference type="EMBL" id="CP024172">
    <property type="protein sequence ID" value="AZW19293.1"/>
    <property type="molecule type" value="Genomic_DNA"/>
</dbReference>
<name>A0AAN1S0B2_9BORD</name>
<protein>
    <submittedName>
        <fullName evidence="3">Phosphatase PAP2 family protein</fullName>
    </submittedName>
</protein>
<evidence type="ECO:0000256" key="1">
    <source>
        <dbReference type="SAM" id="Phobius"/>
    </source>
</evidence>
<proteinExistence type="predicted"/>
<dbReference type="Pfam" id="PF01569">
    <property type="entry name" value="PAP2"/>
    <property type="match status" value="1"/>
</dbReference>
<reference evidence="4" key="1">
    <citation type="submission" date="2017-10" db="EMBL/GenBank/DDBJ databases">
        <title>Whole genome sequencing of various Bordetella species.</title>
        <authorList>
            <person name="Weigand M.R."/>
            <person name="Loparev V."/>
            <person name="Peng Y."/>
            <person name="Bowden K.E."/>
            <person name="Tondella M.L."/>
            <person name="Williams M.M."/>
        </authorList>
    </citation>
    <scope>NUCLEOTIDE SEQUENCE [LARGE SCALE GENOMIC DNA]</scope>
    <source>
        <strain evidence="4">H720</strain>
    </source>
</reference>
<evidence type="ECO:0000313" key="3">
    <source>
        <dbReference type="EMBL" id="AZW19293.1"/>
    </source>
</evidence>
<dbReference type="InterPro" id="IPR036938">
    <property type="entry name" value="PAP2/HPO_sf"/>
</dbReference>
<gene>
    <name evidence="3" type="ORF">CS347_22335</name>
</gene>
<feature type="transmembrane region" description="Helical" evidence="1">
    <location>
        <begin position="24"/>
        <end position="45"/>
    </location>
</feature>
<keyword evidence="1" id="KW-0812">Transmembrane</keyword>
<dbReference type="SUPFAM" id="SSF48317">
    <property type="entry name" value="Acid phosphatase/Vanadium-dependent haloperoxidase"/>
    <property type="match status" value="1"/>
</dbReference>
<sequence length="251" mass="26275">MASMPLVSPPGFAMQRHRLPIDPFAYAAIYVFALPGLFAAAAFLAQRSGLDMALARRFYDAASRGFPLRTLPSLELLGHKAILGLPIGIAALALIALAVAAFRPALRPWVLPCALLLAAMAAVPLLIAALKNITALPRPYRLALFGGDLPMPTHWFAVGGMPAGGALPSHHAAAGYSAGLLYFLGWAMQRPALRWGGLALGMVLGILLSSVRIMQGAHFLSQTLWSAALVCLVGALCFLPLAGAPRPLAAA</sequence>
<evidence type="ECO:0000313" key="4">
    <source>
        <dbReference type="Proteomes" id="UP000282741"/>
    </source>
</evidence>
<feature type="domain" description="Phosphatidic acid phosphatase type 2/haloperoxidase" evidence="2">
    <location>
        <begin position="115"/>
        <end position="238"/>
    </location>
</feature>
<keyword evidence="1" id="KW-1133">Transmembrane helix</keyword>
<dbReference type="Gene3D" id="1.20.144.10">
    <property type="entry name" value="Phosphatidic acid phosphatase type 2/haloperoxidase"/>
    <property type="match status" value="1"/>
</dbReference>
<feature type="transmembrane region" description="Helical" evidence="1">
    <location>
        <begin position="109"/>
        <end position="130"/>
    </location>
</feature>
<feature type="transmembrane region" description="Helical" evidence="1">
    <location>
        <begin position="81"/>
        <end position="102"/>
    </location>
</feature>
<feature type="transmembrane region" description="Helical" evidence="1">
    <location>
        <begin position="223"/>
        <end position="242"/>
    </location>
</feature>
<dbReference type="AlphaFoldDB" id="A0AAN1S0B2"/>
<evidence type="ECO:0000259" key="2">
    <source>
        <dbReference type="Pfam" id="PF01569"/>
    </source>
</evidence>
<dbReference type="InterPro" id="IPR000326">
    <property type="entry name" value="PAP2/HPO"/>
</dbReference>
<accession>A0AAN1S0B2</accession>
<dbReference type="Proteomes" id="UP000282741">
    <property type="component" value="Chromosome"/>
</dbReference>
<feature type="transmembrane region" description="Helical" evidence="1">
    <location>
        <begin position="192"/>
        <end position="211"/>
    </location>
</feature>
<organism evidence="3 4">
    <name type="scientific">Bordetella hinzii</name>
    <dbReference type="NCBI Taxonomy" id="103855"/>
    <lineage>
        <taxon>Bacteria</taxon>
        <taxon>Pseudomonadati</taxon>
        <taxon>Pseudomonadota</taxon>
        <taxon>Betaproteobacteria</taxon>
        <taxon>Burkholderiales</taxon>
        <taxon>Alcaligenaceae</taxon>
        <taxon>Bordetella</taxon>
    </lineage>
</organism>
<keyword evidence="1" id="KW-0472">Membrane</keyword>